<dbReference type="OrthoDB" id="286092at2"/>
<sequence>MSEYILDASALIAMLRSEPGADRVSKTISDARMSVINYSEVVSYFVHAGMDARDVDAMLDPLPINWILVDKQLANLAGRLRKSTASAGLSLGDRFCIALAKRDGLAAWTADKGWKKIESDVGVEVVIIR</sequence>
<evidence type="ECO:0000256" key="7">
    <source>
        <dbReference type="ARBA" id="ARBA00038093"/>
    </source>
</evidence>
<comment type="similarity">
    <text evidence="7">Belongs to the PINc/VapC protein family.</text>
</comment>
<keyword evidence="10" id="KW-1185">Reference proteome</keyword>
<evidence type="ECO:0000259" key="8">
    <source>
        <dbReference type="Pfam" id="PF01850"/>
    </source>
</evidence>
<reference evidence="9 10" key="1">
    <citation type="journal article" date="2010" name="Int. J. Syst. Evol. Microbiol.">
        <title>Sphingopyxis bauzanensis sp. nov., a psychrophilic bacterium isolated from soil.</title>
        <authorList>
            <person name="Zhang D.C."/>
            <person name="Liu H.C."/>
            <person name="Xin Y.H."/>
            <person name="Zhou Y.G."/>
            <person name="Schinner F."/>
            <person name="Margesin R."/>
        </authorList>
    </citation>
    <scope>NUCLEOTIDE SEQUENCE [LARGE SCALE GENOMIC DNA]</scope>
    <source>
        <strain evidence="9 10">DSM 22271</strain>
    </source>
</reference>
<keyword evidence="3" id="KW-0540">Nuclease</keyword>
<evidence type="ECO:0000256" key="1">
    <source>
        <dbReference type="ARBA" id="ARBA00001946"/>
    </source>
</evidence>
<evidence type="ECO:0000256" key="5">
    <source>
        <dbReference type="ARBA" id="ARBA00022801"/>
    </source>
</evidence>
<keyword evidence="4" id="KW-0479">Metal-binding</keyword>
<keyword evidence="5" id="KW-0378">Hydrolase</keyword>
<evidence type="ECO:0000256" key="3">
    <source>
        <dbReference type="ARBA" id="ARBA00022722"/>
    </source>
</evidence>
<comment type="caution">
    <text evidence="9">The sequence shown here is derived from an EMBL/GenBank/DDBJ whole genome shotgun (WGS) entry which is preliminary data.</text>
</comment>
<dbReference type="Gene3D" id="3.40.50.1010">
    <property type="entry name" value="5'-nuclease"/>
    <property type="match status" value="1"/>
</dbReference>
<organism evidence="9 10">
    <name type="scientific">Sphingopyxis bauzanensis</name>
    <dbReference type="NCBI Taxonomy" id="651663"/>
    <lineage>
        <taxon>Bacteria</taxon>
        <taxon>Pseudomonadati</taxon>
        <taxon>Pseudomonadota</taxon>
        <taxon>Alphaproteobacteria</taxon>
        <taxon>Sphingomonadales</taxon>
        <taxon>Sphingomonadaceae</taxon>
        <taxon>Sphingopyxis</taxon>
    </lineage>
</organism>
<dbReference type="InterPro" id="IPR029060">
    <property type="entry name" value="PIN-like_dom_sf"/>
</dbReference>
<keyword evidence="2" id="KW-1277">Toxin-antitoxin system</keyword>
<keyword evidence="6" id="KW-0460">Magnesium</keyword>
<dbReference type="EMBL" id="NISK01000002">
    <property type="protein sequence ID" value="OWQ97175.1"/>
    <property type="molecule type" value="Genomic_DNA"/>
</dbReference>
<dbReference type="GO" id="GO:0016787">
    <property type="term" value="F:hydrolase activity"/>
    <property type="evidence" value="ECO:0007669"/>
    <property type="project" value="UniProtKB-KW"/>
</dbReference>
<dbReference type="InterPro" id="IPR050556">
    <property type="entry name" value="Type_II_TA_system_RNase"/>
</dbReference>
<protein>
    <submittedName>
        <fullName evidence="9">VapC toxin family PIN domain ribonuclease</fullName>
    </submittedName>
</protein>
<evidence type="ECO:0000256" key="4">
    <source>
        <dbReference type="ARBA" id="ARBA00022723"/>
    </source>
</evidence>
<dbReference type="SUPFAM" id="SSF88723">
    <property type="entry name" value="PIN domain-like"/>
    <property type="match status" value="1"/>
</dbReference>
<evidence type="ECO:0000313" key="10">
    <source>
        <dbReference type="Proteomes" id="UP000197361"/>
    </source>
</evidence>
<evidence type="ECO:0000313" key="9">
    <source>
        <dbReference type="EMBL" id="OWQ97175.1"/>
    </source>
</evidence>
<proteinExistence type="inferred from homology"/>
<gene>
    <name evidence="9" type="ORF">CDQ92_08910</name>
</gene>
<dbReference type="PANTHER" id="PTHR33653">
    <property type="entry name" value="RIBONUCLEASE VAPC2"/>
    <property type="match status" value="1"/>
</dbReference>
<dbReference type="PANTHER" id="PTHR33653:SF1">
    <property type="entry name" value="RIBONUCLEASE VAPC2"/>
    <property type="match status" value="1"/>
</dbReference>
<dbReference type="AlphaFoldDB" id="A0A246JVS7"/>
<dbReference type="RefSeq" id="WP_088441032.1">
    <property type="nucleotide sequence ID" value="NZ_BMMC01000006.1"/>
</dbReference>
<accession>A0A246JVS7</accession>
<dbReference type="Proteomes" id="UP000197361">
    <property type="component" value="Unassembled WGS sequence"/>
</dbReference>
<dbReference type="GO" id="GO:0004518">
    <property type="term" value="F:nuclease activity"/>
    <property type="evidence" value="ECO:0007669"/>
    <property type="project" value="UniProtKB-KW"/>
</dbReference>
<dbReference type="GO" id="GO:0046872">
    <property type="term" value="F:metal ion binding"/>
    <property type="evidence" value="ECO:0007669"/>
    <property type="project" value="UniProtKB-KW"/>
</dbReference>
<evidence type="ECO:0000256" key="6">
    <source>
        <dbReference type="ARBA" id="ARBA00022842"/>
    </source>
</evidence>
<evidence type="ECO:0000256" key="2">
    <source>
        <dbReference type="ARBA" id="ARBA00022649"/>
    </source>
</evidence>
<dbReference type="CDD" id="cd18682">
    <property type="entry name" value="PIN_VapC-like"/>
    <property type="match status" value="1"/>
</dbReference>
<name>A0A246JVS7_9SPHN</name>
<dbReference type="Pfam" id="PF01850">
    <property type="entry name" value="PIN"/>
    <property type="match status" value="1"/>
</dbReference>
<dbReference type="InterPro" id="IPR002716">
    <property type="entry name" value="PIN_dom"/>
</dbReference>
<feature type="domain" description="PIN" evidence="8">
    <location>
        <begin position="4"/>
        <end position="117"/>
    </location>
</feature>
<comment type="cofactor">
    <cofactor evidence="1">
        <name>Mg(2+)</name>
        <dbReference type="ChEBI" id="CHEBI:18420"/>
    </cofactor>
</comment>